<proteinExistence type="predicted"/>
<gene>
    <name evidence="1" type="ORF">PoB_000630800</name>
</gene>
<sequence length="97" mass="10552">MRFVPDTSSEWRPSSEAKLVGRQARSRDVEPVCQRAFILFFFFSPPLSLFSPTTGDVFFLGLSLGSESDLAGVGCRPLGGFEVVTSCGQTVAVDPWC</sequence>
<protein>
    <submittedName>
        <fullName evidence="1">Uncharacterized protein</fullName>
    </submittedName>
</protein>
<evidence type="ECO:0000313" key="1">
    <source>
        <dbReference type="EMBL" id="GFN79802.1"/>
    </source>
</evidence>
<organism evidence="1 2">
    <name type="scientific">Plakobranchus ocellatus</name>
    <dbReference type="NCBI Taxonomy" id="259542"/>
    <lineage>
        <taxon>Eukaryota</taxon>
        <taxon>Metazoa</taxon>
        <taxon>Spiralia</taxon>
        <taxon>Lophotrochozoa</taxon>
        <taxon>Mollusca</taxon>
        <taxon>Gastropoda</taxon>
        <taxon>Heterobranchia</taxon>
        <taxon>Euthyneura</taxon>
        <taxon>Panpulmonata</taxon>
        <taxon>Sacoglossa</taxon>
        <taxon>Placobranchoidea</taxon>
        <taxon>Plakobranchidae</taxon>
        <taxon>Plakobranchus</taxon>
    </lineage>
</organism>
<dbReference type="EMBL" id="BLXT01000744">
    <property type="protein sequence ID" value="GFN79802.1"/>
    <property type="molecule type" value="Genomic_DNA"/>
</dbReference>
<comment type="caution">
    <text evidence="1">The sequence shown here is derived from an EMBL/GenBank/DDBJ whole genome shotgun (WGS) entry which is preliminary data.</text>
</comment>
<keyword evidence="2" id="KW-1185">Reference proteome</keyword>
<dbReference type="AlphaFoldDB" id="A0AAV3YBD2"/>
<dbReference type="Proteomes" id="UP000735302">
    <property type="component" value="Unassembled WGS sequence"/>
</dbReference>
<accession>A0AAV3YBD2</accession>
<name>A0AAV3YBD2_9GAST</name>
<reference evidence="1 2" key="1">
    <citation type="journal article" date="2021" name="Elife">
        <title>Chloroplast acquisition without the gene transfer in kleptoplastic sea slugs, Plakobranchus ocellatus.</title>
        <authorList>
            <person name="Maeda T."/>
            <person name="Takahashi S."/>
            <person name="Yoshida T."/>
            <person name="Shimamura S."/>
            <person name="Takaki Y."/>
            <person name="Nagai Y."/>
            <person name="Toyoda A."/>
            <person name="Suzuki Y."/>
            <person name="Arimoto A."/>
            <person name="Ishii H."/>
            <person name="Satoh N."/>
            <person name="Nishiyama T."/>
            <person name="Hasebe M."/>
            <person name="Maruyama T."/>
            <person name="Minagawa J."/>
            <person name="Obokata J."/>
            <person name="Shigenobu S."/>
        </authorList>
    </citation>
    <scope>NUCLEOTIDE SEQUENCE [LARGE SCALE GENOMIC DNA]</scope>
</reference>
<evidence type="ECO:0000313" key="2">
    <source>
        <dbReference type="Proteomes" id="UP000735302"/>
    </source>
</evidence>